<name>A0ABQ5UUU2_9HYPH</name>
<evidence type="ECO:0000313" key="2">
    <source>
        <dbReference type="Proteomes" id="UP001161405"/>
    </source>
</evidence>
<dbReference type="RefSeq" id="WP_284365177.1">
    <property type="nucleotide sequence ID" value="NZ_BSNI01000002.1"/>
</dbReference>
<protein>
    <recommendedName>
        <fullName evidence="3">DUF2497 domain-containing protein</fullName>
    </recommendedName>
</protein>
<dbReference type="Pfam" id="PF10691">
    <property type="entry name" value="DUF2497"/>
    <property type="match status" value="1"/>
</dbReference>
<keyword evidence="2" id="KW-1185">Reference proteome</keyword>
<gene>
    <name evidence="1" type="ORF">GCM10007879_25720</name>
</gene>
<accession>A0ABQ5UUU2</accession>
<evidence type="ECO:0000313" key="1">
    <source>
        <dbReference type="EMBL" id="GLQ18323.1"/>
    </source>
</evidence>
<comment type="caution">
    <text evidence="1">The sequence shown here is derived from an EMBL/GenBank/DDBJ whole genome shotgun (WGS) entry which is preliminary data.</text>
</comment>
<sequence>MNQPASKDPSMDEILSSIRQIIADDEPAAEEPAAEPEVLATEITNEDDDGDDLASMAAAAPEPVEEAAVAVEPSEEVPLTLSPEQMLNPPAAEPVDMVADDEPLALSAEQMLNPPTSESAPGIAGAADDLVRAAPAPEEFVAEFGDDVSEDVQMVVPDDIAFINDDDAEESNETPEADIDALTAEVDISVLDDVAPDETIDEEPVAVSPLPDQNLTTEMSEELLEPTTQAAAKSAFSQLDALTLSSGGGQTVEDLIREMLRPMLKSWLDENLPGVVEKLVQREIERVSRGNR</sequence>
<dbReference type="EMBL" id="BSNI01000002">
    <property type="protein sequence ID" value="GLQ18323.1"/>
    <property type="molecule type" value="Genomic_DNA"/>
</dbReference>
<reference evidence="1" key="2">
    <citation type="submission" date="2023-01" db="EMBL/GenBank/DDBJ databases">
        <title>Draft genome sequence of Maritalea porphyrae strain NBRC 107169.</title>
        <authorList>
            <person name="Sun Q."/>
            <person name="Mori K."/>
        </authorList>
    </citation>
    <scope>NUCLEOTIDE SEQUENCE</scope>
    <source>
        <strain evidence="1">NBRC 107169</strain>
    </source>
</reference>
<evidence type="ECO:0008006" key="3">
    <source>
        <dbReference type="Google" id="ProtNLM"/>
    </source>
</evidence>
<dbReference type="InterPro" id="IPR019632">
    <property type="entry name" value="DUF2497"/>
</dbReference>
<proteinExistence type="predicted"/>
<organism evidence="1 2">
    <name type="scientific">Maritalea porphyrae</name>
    <dbReference type="NCBI Taxonomy" id="880732"/>
    <lineage>
        <taxon>Bacteria</taxon>
        <taxon>Pseudomonadati</taxon>
        <taxon>Pseudomonadota</taxon>
        <taxon>Alphaproteobacteria</taxon>
        <taxon>Hyphomicrobiales</taxon>
        <taxon>Devosiaceae</taxon>
        <taxon>Maritalea</taxon>
    </lineage>
</organism>
<dbReference type="Proteomes" id="UP001161405">
    <property type="component" value="Unassembled WGS sequence"/>
</dbReference>
<reference evidence="1" key="1">
    <citation type="journal article" date="2014" name="Int. J. Syst. Evol. Microbiol.">
        <title>Complete genome of a new Firmicutes species belonging to the dominant human colonic microbiota ('Ruminococcus bicirculans') reveals two chromosomes and a selective capacity to utilize plant glucans.</title>
        <authorList>
            <consortium name="NISC Comparative Sequencing Program"/>
            <person name="Wegmann U."/>
            <person name="Louis P."/>
            <person name="Goesmann A."/>
            <person name="Henrissat B."/>
            <person name="Duncan S.H."/>
            <person name="Flint H.J."/>
        </authorList>
    </citation>
    <scope>NUCLEOTIDE SEQUENCE</scope>
    <source>
        <strain evidence="1">NBRC 107169</strain>
    </source>
</reference>